<dbReference type="Pfam" id="PF24510">
    <property type="entry name" value="TXNDC16_3rd"/>
    <property type="match status" value="1"/>
</dbReference>
<evidence type="ECO:0000259" key="5">
    <source>
        <dbReference type="Pfam" id="PF24510"/>
    </source>
</evidence>
<dbReference type="InterPro" id="IPR057639">
    <property type="entry name" value="TXNDC16_N"/>
</dbReference>
<reference evidence="6" key="1">
    <citation type="submission" date="2022-07" db="EMBL/GenBank/DDBJ databases">
        <title>Chromosome-level genome of Muraenolepis orangiensis.</title>
        <authorList>
            <person name="Kim J."/>
        </authorList>
    </citation>
    <scope>NUCLEOTIDE SEQUENCE</scope>
    <source>
        <strain evidence="6">KU_S4_2022</strain>
        <tissue evidence="6">Muscle</tissue>
    </source>
</reference>
<organism evidence="6 7">
    <name type="scientific">Muraenolepis orangiensis</name>
    <name type="common">Patagonian moray cod</name>
    <dbReference type="NCBI Taxonomy" id="630683"/>
    <lineage>
        <taxon>Eukaryota</taxon>
        <taxon>Metazoa</taxon>
        <taxon>Chordata</taxon>
        <taxon>Craniata</taxon>
        <taxon>Vertebrata</taxon>
        <taxon>Euteleostomi</taxon>
        <taxon>Actinopterygii</taxon>
        <taxon>Neopterygii</taxon>
        <taxon>Teleostei</taxon>
        <taxon>Neoteleostei</taxon>
        <taxon>Acanthomorphata</taxon>
        <taxon>Zeiogadaria</taxon>
        <taxon>Gadariae</taxon>
        <taxon>Gadiformes</taxon>
        <taxon>Muraenolepidoidei</taxon>
        <taxon>Muraenolepididae</taxon>
        <taxon>Muraenolepis</taxon>
    </lineage>
</organism>
<dbReference type="InterPro" id="IPR057642">
    <property type="entry name" value="TXNDC16_2nd"/>
</dbReference>
<evidence type="ECO:0000313" key="7">
    <source>
        <dbReference type="Proteomes" id="UP001148018"/>
    </source>
</evidence>
<gene>
    <name evidence="6" type="ORF">NHX12_014575</name>
</gene>
<dbReference type="Pfam" id="PF24509">
    <property type="entry name" value="TXNDC16_2nd"/>
    <property type="match status" value="1"/>
</dbReference>
<feature type="region of interest" description="Disordered" evidence="1">
    <location>
        <begin position="739"/>
        <end position="781"/>
    </location>
</feature>
<proteinExistence type="predicted"/>
<keyword evidence="7" id="KW-1185">Reference proteome</keyword>
<evidence type="ECO:0000256" key="1">
    <source>
        <dbReference type="SAM" id="MobiDB-lite"/>
    </source>
</evidence>
<dbReference type="EMBL" id="JANIIK010000119">
    <property type="protein sequence ID" value="KAJ3584079.1"/>
    <property type="molecule type" value="Genomic_DNA"/>
</dbReference>
<evidence type="ECO:0000259" key="3">
    <source>
        <dbReference type="Pfam" id="PF24508"/>
    </source>
</evidence>
<feature type="domain" description="TXNDC16 second thioredoxin-like" evidence="4">
    <location>
        <begin position="136"/>
        <end position="261"/>
    </location>
</feature>
<dbReference type="InterPro" id="IPR057645">
    <property type="entry name" value="TXNDC16_3rd"/>
</dbReference>
<evidence type="ECO:0000256" key="2">
    <source>
        <dbReference type="SAM" id="SignalP"/>
    </source>
</evidence>
<dbReference type="InterPro" id="IPR040090">
    <property type="entry name" value="TXNDC16"/>
</dbReference>
<dbReference type="Pfam" id="PF24508">
    <property type="entry name" value="TXNDC16_N"/>
    <property type="match status" value="1"/>
</dbReference>
<feature type="domain" description="TXNDC16 third thioredoxin-like" evidence="5">
    <location>
        <begin position="262"/>
        <end position="319"/>
    </location>
</feature>
<dbReference type="SUPFAM" id="SSF52833">
    <property type="entry name" value="Thioredoxin-like"/>
    <property type="match status" value="1"/>
</dbReference>
<dbReference type="CDD" id="cd02961">
    <property type="entry name" value="PDI_a_family"/>
    <property type="match status" value="1"/>
</dbReference>
<dbReference type="AlphaFoldDB" id="A0A9Q0I335"/>
<feature type="signal peptide" evidence="2">
    <location>
        <begin position="1"/>
        <end position="19"/>
    </location>
</feature>
<keyword evidence="2" id="KW-0732">Signal</keyword>
<comment type="caution">
    <text evidence="6">The sequence shown here is derived from an EMBL/GenBank/DDBJ whole genome shotgun (WGS) entry which is preliminary data.</text>
</comment>
<name>A0A9Q0I335_9TELE</name>
<accession>A0A9Q0I335</accession>
<dbReference type="Proteomes" id="UP001148018">
    <property type="component" value="Unassembled WGS sequence"/>
</dbReference>
<evidence type="ECO:0000313" key="6">
    <source>
        <dbReference type="EMBL" id="KAJ3584079.1"/>
    </source>
</evidence>
<dbReference type="OrthoDB" id="427280at2759"/>
<feature type="compositionally biased region" description="Pro residues" evidence="1">
    <location>
        <begin position="772"/>
        <end position="781"/>
    </location>
</feature>
<protein>
    <recommendedName>
        <fullName evidence="8">Thioredoxin domain-containing protein 16</fullName>
    </recommendedName>
</protein>
<dbReference type="Gene3D" id="3.40.30.10">
    <property type="entry name" value="Glutaredoxin"/>
    <property type="match status" value="1"/>
</dbReference>
<evidence type="ECO:0000259" key="4">
    <source>
        <dbReference type="Pfam" id="PF24509"/>
    </source>
</evidence>
<feature type="chain" id="PRO_5040189668" description="Thioredoxin domain-containing protein 16" evidence="2">
    <location>
        <begin position="20"/>
        <end position="781"/>
    </location>
</feature>
<feature type="domain" description="TXNDC16 N-terminal" evidence="3">
    <location>
        <begin position="28"/>
        <end position="135"/>
    </location>
</feature>
<evidence type="ECO:0008006" key="8">
    <source>
        <dbReference type="Google" id="ProtNLM"/>
    </source>
</evidence>
<sequence length="781" mass="84197">MYTVCVVAAVLLCLGPGRGEGTHGSPLVRYSAEGFAEGLQSGSTMFVYFGDLVIEKFNVSPTISLFLIQLDKSAEALQDYGIVVGKVNCKKEHVAKFCPGDWYLEKAYLFRNGDLLKSFDVDSVFDVNAIVSHVLFGILFDEVRYAQSDADLQAIERAAWGKSDVVLAYVQMLGTQEHRSLMETVFVYGAKHQFVLTTGGPILEHLGVDPSSSAGVWFLHCLLHRGSAGSASPDPRCPLTPMRRPMSTLDLHSFLQLMEAPLLTEVKEDPSSVQPLPHLLQTPQLFLFSRPGTEHLDLGVATTLAWRLRGFALVMLVHRLTGQGSEVKYLTLTDLEEVMELFKAQDGAGRKRGVSLDMDAVVQLNSDNFQLAVAQHSLTVALFYLKWDAVSMAVLSMFIEVSDRLADAEGAAADVQMGVVDCGEWTDLCAAQPMRPDRPYPFEPITAFPGVLLLRPQEAAERYKGMLGSEALHRFILMSLVAAPAVLSTQKEVTAFLQEVPGSGLSDCRPDRVLGLFKSAADPAAAAFREAAETLRGDVLAGMLTDSLAESWAAESQSQSLPSLPVVLLYRASGVPVHTPPALLHPLPASALELVALINTPELTVDSLPSYITLGRPLLLLFEVGAAAGAQRGGGGGAQGAAERYLPCWIHLGRTSVGVEVLRSYVGSLPPLPALVLSHLPSGELYHYPSHSPVVARSILQWLAGIEDGSKPPTGHMVADPWRPVVPFYDFLSVMDQEDPEYARPSAPRAKTGESGDSGEAGGGERETAGSSPPPPLHSEL</sequence>
<dbReference type="PANTHER" id="PTHR22699">
    <property type="entry name" value="THIOREDOXIN DOMAIN-CONTAINING PROTEIN 16"/>
    <property type="match status" value="1"/>
</dbReference>
<dbReference type="InterPro" id="IPR036249">
    <property type="entry name" value="Thioredoxin-like_sf"/>
</dbReference>
<dbReference type="PANTHER" id="PTHR22699:SF1">
    <property type="entry name" value="THIOREDOXIN DOMAIN-CONTAINING PROTEIN 16"/>
    <property type="match status" value="1"/>
</dbReference>